<accession>A0AAW2SSR6</accession>
<reference evidence="2" key="2">
    <citation type="journal article" date="2024" name="Plant">
        <title>Genomic evolution and insights into agronomic trait innovations of Sesamum species.</title>
        <authorList>
            <person name="Miao H."/>
            <person name="Wang L."/>
            <person name="Qu L."/>
            <person name="Liu H."/>
            <person name="Sun Y."/>
            <person name="Le M."/>
            <person name="Wang Q."/>
            <person name="Wei S."/>
            <person name="Zheng Y."/>
            <person name="Lin W."/>
            <person name="Duan Y."/>
            <person name="Cao H."/>
            <person name="Xiong S."/>
            <person name="Wang X."/>
            <person name="Wei L."/>
            <person name="Li C."/>
            <person name="Ma Q."/>
            <person name="Ju M."/>
            <person name="Zhao R."/>
            <person name="Li G."/>
            <person name="Mu C."/>
            <person name="Tian Q."/>
            <person name="Mei H."/>
            <person name="Zhang T."/>
            <person name="Gao T."/>
            <person name="Zhang H."/>
        </authorList>
    </citation>
    <scope>NUCLEOTIDE SEQUENCE</scope>
    <source>
        <strain evidence="2">KEN1</strain>
    </source>
</reference>
<evidence type="ECO:0000313" key="2">
    <source>
        <dbReference type="EMBL" id="KAL0395492.1"/>
    </source>
</evidence>
<dbReference type="AlphaFoldDB" id="A0AAW2SSR6"/>
<reference evidence="2" key="1">
    <citation type="submission" date="2020-06" db="EMBL/GenBank/DDBJ databases">
        <authorList>
            <person name="Li T."/>
            <person name="Hu X."/>
            <person name="Zhang T."/>
            <person name="Song X."/>
            <person name="Zhang H."/>
            <person name="Dai N."/>
            <person name="Sheng W."/>
            <person name="Hou X."/>
            <person name="Wei L."/>
        </authorList>
    </citation>
    <scope>NUCLEOTIDE SEQUENCE</scope>
    <source>
        <strain evidence="2">KEN1</strain>
        <tissue evidence="2">Leaf</tissue>
    </source>
</reference>
<sequence>MDSQDSSAPPPTSLTTTILNHRHLHIPASFWANTLRPHNISPTTPTNSPTATVLSTLPPRPPQTPL</sequence>
<gene>
    <name evidence="2" type="ORF">Slati_4515400</name>
</gene>
<name>A0AAW2SSR6_9LAMI</name>
<comment type="caution">
    <text evidence="2">The sequence shown here is derived from an EMBL/GenBank/DDBJ whole genome shotgun (WGS) entry which is preliminary data.</text>
</comment>
<evidence type="ECO:0000256" key="1">
    <source>
        <dbReference type="SAM" id="MobiDB-lite"/>
    </source>
</evidence>
<organism evidence="2">
    <name type="scientific">Sesamum latifolium</name>
    <dbReference type="NCBI Taxonomy" id="2727402"/>
    <lineage>
        <taxon>Eukaryota</taxon>
        <taxon>Viridiplantae</taxon>
        <taxon>Streptophyta</taxon>
        <taxon>Embryophyta</taxon>
        <taxon>Tracheophyta</taxon>
        <taxon>Spermatophyta</taxon>
        <taxon>Magnoliopsida</taxon>
        <taxon>eudicotyledons</taxon>
        <taxon>Gunneridae</taxon>
        <taxon>Pentapetalae</taxon>
        <taxon>asterids</taxon>
        <taxon>lamiids</taxon>
        <taxon>Lamiales</taxon>
        <taxon>Pedaliaceae</taxon>
        <taxon>Sesamum</taxon>
    </lineage>
</organism>
<protein>
    <submittedName>
        <fullName evidence="2">Uncharacterized protein</fullName>
    </submittedName>
</protein>
<feature type="region of interest" description="Disordered" evidence="1">
    <location>
        <begin position="35"/>
        <end position="66"/>
    </location>
</feature>
<feature type="compositionally biased region" description="Low complexity" evidence="1">
    <location>
        <begin position="41"/>
        <end position="52"/>
    </location>
</feature>
<dbReference type="EMBL" id="JACGWN010000016">
    <property type="protein sequence ID" value="KAL0395492.1"/>
    <property type="molecule type" value="Genomic_DNA"/>
</dbReference>
<proteinExistence type="predicted"/>